<feature type="region of interest" description="Disordered" evidence="1">
    <location>
        <begin position="66"/>
        <end position="90"/>
    </location>
</feature>
<evidence type="ECO:0000313" key="3">
    <source>
        <dbReference type="EMBL" id="AKZ53289.1"/>
    </source>
</evidence>
<evidence type="ECO:0000313" key="4">
    <source>
        <dbReference type="Proteomes" id="UP000061018"/>
    </source>
</evidence>
<protein>
    <submittedName>
        <fullName evidence="3">Uncharacterized protein</fullName>
    </submittedName>
</protein>
<proteinExistence type="predicted"/>
<sequence>MRMLGAACLALYGVVVVNTVPRLSGAAPGTLAYVSYAAVAVTGLYGVHSSFHAVKASAATIPRMWAGPPPGDTANGPVLTKARGEYGPVQEPVRARRVRRWS</sequence>
<feature type="transmembrane region" description="Helical" evidence="2">
    <location>
        <begin position="36"/>
        <end position="54"/>
    </location>
</feature>
<keyword evidence="2" id="KW-0812">Transmembrane</keyword>
<evidence type="ECO:0000256" key="2">
    <source>
        <dbReference type="SAM" id="Phobius"/>
    </source>
</evidence>
<organism evidence="3 4">
    <name type="scientific">Streptomyces ambofaciens (strain ATCC 23877 / 3486 / DSM 40053 / JCM 4204 / NBRC 12836 / NRRL B-2516)</name>
    <dbReference type="NCBI Taxonomy" id="278992"/>
    <lineage>
        <taxon>Bacteria</taxon>
        <taxon>Bacillati</taxon>
        <taxon>Actinomycetota</taxon>
        <taxon>Actinomycetes</taxon>
        <taxon>Kitasatosporales</taxon>
        <taxon>Streptomycetaceae</taxon>
        <taxon>Streptomyces</taxon>
    </lineage>
</organism>
<gene>
    <name evidence="3" type="ORF">SAM23877_0240</name>
</gene>
<keyword evidence="2" id="KW-0472">Membrane</keyword>
<dbReference type="KEGG" id="samb:SAM23877_0240"/>
<accession>A0A0K2AJW5</accession>
<evidence type="ECO:0000256" key="1">
    <source>
        <dbReference type="SAM" id="MobiDB-lite"/>
    </source>
</evidence>
<dbReference type="Proteomes" id="UP000061018">
    <property type="component" value="Chromosome"/>
</dbReference>
<name>A0A0K2AJW5_STRA7</name>
<reference evidence="4" key="1">
    <citation type="journal article" date="2015" name="J. Biotechnol.">
        <title>Complete genome sequence of Streptomyces ambofaciens ATCC 23877, the spiramycin producer.</title>
        <authorList>
            <person name="Thibessard A."/>
            <person name="Haas D."/>
            <person name="Gerbaud C."/>
            <person name="Aigle B."/>
            <person name="Lautru S."/>
            <person name="Pernodet J.L."/>
            <person name="Leblond P."/>
        </authorList>
    </citation>
    <scope>NUCLEOTIDE SEQUENCE [LARGE SCALE GENOMIC DNA]</scope>
    <source>
        <strain evidence="4">ATCC 23877 / 3486 / DSM 40053 / JCM 4204 / NBRC 12836 / NRRL B-2516</strain>
    </source>
</reference>
<keyword evidence="2" id="KW-1133">Transmembrane helix</keyword>
<dbReference type="EMBL" id="CP012382">
    <property type="protein sequence ID" value="AKZ53289.1"/>
    <property type="molecule type" value="Genomic_DNA"/>
</dbReference>
<dbReference type="AlphaFoldDB" id="A0A0K2AJW5"/>